<keyword evidence="8" id="KW-0472">Membrane</keyword>
<dbReference type="InterPro" id="IPR001577">
    <property type="entry name" value="Peptidase_M8"/>
</dbReference>
<keyword evidence="10" id="KW-1185">Reference proteome</keyword>
<feature type="transmembrane region" description="Helical" evidence="8">
    <location>
        <begin position="20"/>
        <end position="39"/>
    </location>
</feature>
<keyword evidence="7" id="KW-0482">Metalloprotease</keyword>
<reference evidence="9 10" key="1">
    <citation type="submission" date="2024-01" db="EMBL/GenBank/DDBJ databases">
        <title>The genomes of 5 underutilized Papilionoideae crops provide insights into root nodulation and disease resistanc.</title>
        <authorList>
            <person name="Jiang F."/>
        </authorList>
    </citation>
    <scope>NUCLEOTIDE SEQUENCE [LARGE SCALE GENOMIC DNA]</scope>
    <source>
        <strain evidence="9">JINMINGXINNONG_FW02</strain>
        <tissue evidence="9">Leaves</tissue>
    </source>
</reference>
<dbReference type="PANTHER" id="PTHR10942">
    <property type="entry name" value="LEISHMANOLYSIN-LIKE PEPTIDASE"/>
    <property type="match status" value="1"/>
</dbReference>
<comment type="similarity">
    <text evidence="2">Belongs to the peptidase M8 family.</text>
</comment>
<evidence type="ECO:0000256" key="4">
    <source>
        <dbReference type="ARBA" id="ARBA00022723"/>
    </source>
</evidence>
<dbReference type="AlphaFoldDB" id="A0AAN9N235"/>
<evidence type="ECO:0000256" key="2">
    <source>
        <dbReference type="ARBA" id="ARBA00005860"/>
    </source>
</evidence>
<evidence type="ECO:0000256" key="6">
    <source>
        <dbReference type="ARBA" id="ARBA00022833"/>
    </source>
</evidence>
<proteinExistence type="inferred from homology"/>
<dbReference type="PANTHER" id="PTHR10942:SF49">
    <property type="entry name" value="METALLOENDOPEPTIDASE_ZINC ION-BINDING PROTEIN"/>
    <property type="match status" value="1"/>
</dbReference>
<accession>A0AAN9N235</accession>
<dbReference type="GO" id="GO:0046872">
    <property type="term" value="F:metal ion binding"/>
    <property type="evidence" value="ECO:0007669"/>
    <property type="project" value="UniProtKB-KW"/>
</dbReference>
<dbReference type="GO" id="GO:0016020">
    <property type="term" value="C:membrane"/>
    <property type="evidence" value="ECO:0007669"/>
    <property type="project" value="InterPro"/>
</dbReference>
<sequence>MDSMVWCHSLRALFGFRCNLRFAVVVFEIVLILAWLEVYNGKLPEHQFYWGGLEGGARTLPHTFAYRTRYLSSESDQVARCIQLPHRIYLNYDAVGHSPDRDCQKIGDIFKLGEPPMTSFPGLPSCNPLAADPPVFADCWCNCTSEDISGEDKKHRLHKFFIYCLSWWCLLELYYKDWIEILIIGGNLLQALGQTAEWFRRVLSVEPVKGNLRLSGYSAC</sequence>
<dbReference type="GO" id="GO:0004222">
    <property type="term" value="F:metalloendopeptidase activity"/>
    <property type="evidence" value="ECO:0007669"/>
    <property type="project" value="InterPro"/>
</dbReference>
<dbReference type="GO" id="GO:0006508">
    <property type="term" value="P:proteolysis"/>
    <property type="evidence" value="ECO:0007669"/>
    <property type="project" value="UniProtKB-KW"/>
</dbReference>
<dbReference type="GO" id="GO:0007155">
    <property type="term" value="P:cell adhesion"/>
    <property type="evidence" value="ECO:0007669"/>
    <property type="project" value="InterPro"/>
</dbReference>
<evidence type="ECO:0000256" key="5">
    <source>
        <dbReference type="ARBA" id="ARBA00022801"/>
    </source>
</evidence>
<name>A0AAN9N235_PHACN</name>
<keyword evidence="8" id="KW-0812">Transmembrane</keyword>
<organism evidence="9 10">
    <name type="scientific">Phaseolus coccineus</name>
    <name type="common">Scarlet runner bean</name>
    <name type="synonym">Phaseolus multiflorus</name>
    <dbReference type="NCBI Taxonomy" id="3886"/>
    <lineage>
        <taxon>Eukaryota</taxon>
        <taxon>Viridiplantae</taxon>
        <taxon>Streptophyta</taxon>
        <taxon>Embryophyta</taxon>
        <taxon>Tracheophyta</taxon>
        <taxon>Spermatophyta</taxon>
        <taxon>Magnoliopsida</taxon>
        <taxon>eudicotyledons</taxon>
        <taxon>Gunneridae</taxon>
        <taxon>Pentapetalae</taxon>
        <taxon>rosids</taxon>
        <taxon>fabids</taxon>
        <taxon>Fabales</taxon>
        <taxon>Fabaceae</taxon>
        <taxon>Papilionoideae</taxon>
        <taxon>50 kb inversion clade</taxon>
        <taxon>NPAAA clade</taxon>
        <taxon>indigoferoid/millettioid clade</taxon>
        <taxon>Phaseoleae</taxon>
        <taxon>Phaseolus</taxon>
    </lineage>
</organism>
<comment type="cofactor">
    <cofactor evidence="1">
        <name>Zn(2+)</name>
        <dbReference type="ChEBI" id="CHEBI:29105"/>
    </cofactor>
</comment>
<keyword evidence="4" id="KW-0479">Metal-binding</keyword>
<evidence type="ECO:0000256" key="3">
    <source>
        <dbReference type="ARBA" id="ARBA00022670"/>
    </source>
</evidence>
<evidence type="ECO:0000313" key="10">
    <source>
        <dbReference type="Proteomes" id="UP001374584"/>
    </source>
</evidence>
<dbReference type="EMBL" id="JAYMYR010000005">
    <property type="protein sequence ID" value="KAK7364241.1"/>
    <property type="molecule type" value="Genomic_DNA"/>
</dbReference>
<keyword evidence="8" id="KW-1133">Transmembrane helix</keyword>
<dbReference type="Proteomes" id="UP001374584">
    <property type="component" value="Unassembled WGS sequence"/>
</dbReference>
<evidence type="ECO:0000313" key="9">
    <source>
        <dbReference type="EMBL" id="KAK7364241.1"/>
    </source>
</evidence>
<evidence type="ECO:0000256" key="1">
    <source>
        <dbReference type="ARBA" id="ARBA00001947"/>
    </source>
</evidence>
<evidence type="ECO:0000256" key="7">
    <source>
        <dbReference type="ARBA" id="ARBA00023049"/>
    </source>
</evidence>
<evidence type="ECO:0000256" key="8">
    <source>
        <dbReference type="SAM" id="Phobius"/>
    </source>
</evidence>
<dbReference type="GO" id="GO:0005737">
    <property type="term" value="C:cytoplasm"/>
    <property type="evidence" value="ECO:0007669"/>
    <property type="project" value="TreeGrafter"/>
</dbReference>
<keyword evidence="6" id="KW-0862">Zinc</keyword>
<keyword evidence="3" id="KW-0645">Protease</keyword>
<gene>
    <name evidence="9" type="ORF">VNO80_12755</name>
</gene>
<protein>
    <submittedName>
        <fullName evidence="9">Uncharacterized protein</fullName>
    </submittedName>
</protein>
<comment type="caution">
    <text evidence="9">The sequence shown here is derived from an EMBL/GenBank/DDBJ whole genome shotgun (WGS) entry which is preliminary data.</text>
</comment>
<keyword evidence="5" id="KW-0378">Hydrolase</keyword>